<feature type="non-terminal residue" evidence="1">
    <location>
        <position position="1"/>
    </location>
</feature>
<dbReference type="Proteomes" id="UP000708208">
    <property type="component" value="Unassembled WGS sequence"/>
</dbReference>
<protein>
    <submittedName>
        <fullName evidence="1">Uncharacterized protein</fullName>
    </submittedName>
</protein>
<comment type="caution">
    <text evidence="1">The sequence shown here is derived from an EMBL/GenBank/DDBJ whole genome shotgun (WGS) entry which is preliminary data.</text>
</comment>
<keyword evidence="2" id="KW-1185">Reference proteome</keyword>
<evidence type="ECO:0000313" key="1">
    <source>
        <dbReference type="EMBL" id="CAG7828471.1"/>
    </source>
</evidence>
<dbReference type="AlphaFoldDB" id="A0A8J2L9V8"/>
<sequence>MKSIIQNGFRNSLINIPTERGRESLVWDFRTNSRKQMTKNFEQMKSIHQETNRVLSAHYEQLLEVRKYVDEVGQANWNEINGLKQTVNHFREQCNIRLENLETRTNTPPTDALGHR</sequence>
<dbReference type="EMBL" id="CAJVCH010547651">
    <property type="protein sequence ID" value="CAG7828471.1"/>
    <property type="molecule type" value="Genomic_DNA"/>
</dbReference>
<accession>A0A8J2L9V8</accession>
<reference evidence="1" key="1">
    <citation type="submission" date="2021-06" db="EMBL/GenBank/DDBJ databases">
        <authorList>
            <person name="Hodson N. C."/>
            <person name="Mongue J. A."/>
            <person name="Jaron S. K."/>
        </authorList>
    </citation>
    <scope>NUCLEOTIDE SEQUENCE</scope>
</reference>
<proteinExistence type="predicted"/>
<evidence type="ECO:0000313" key="2">
    <source>
        <dbReference type="Proteomes" id="UP000708208"/>
    </source>
</evidence>
<gene>
    <name evidence="1" type="ORF">AFUS01_LOCUS38396</name>
</gene>
<organism evidence="1 2">
    <name type="scientific">Allacma fusca</name>
    <dbReference type="NCBI Taxonomy" id="39272"/>
    <lineage>
        <taxon>Eukaryota</taxon>
        <taxon>Metazoa</taxon>
        <taxon>Ecdysozoa</taxon>
        <taxon>Arthropoda</taxon>
        <taxon>Hexapoda</taxon>
        <taxon>Collembola</taxon>
        <taxon>Symphypleona</taxon>
        <taxon>Sminthuridae</taxon>
        <taxon>Allacma</taxon>
    </lineage>
</organism>
<name>A0A8J2L9V8_9HEXA</name>